<evidence type="ECO:0000259" key="3">
    <source>
        <dbReference type="PROSITE" id="PS51034"/>
    </source>
</evidence>
<proteinExistence type="predicted"/>
<protein>
    <recommendedName>
        <fullName evidence="3">ZP domain-containing protein</fullName>
    </recommendedName>
</protein>
<keyword evidence="1" id="KW-0732">Signal</keyword>
<comment type="caution">
    <text evidence="4">The sequence shown here is derived from an EMBL/GenBank/DDBJ whole genome shotgun (WGS) entry which is preliminary data.</text>
</comment>
<sequence length="249" mass="27721">MEHGSPISRLPTLALHLSCRFPAVRVHGPHYKMAIVVEKETFGIPRFWMEFYPPGEGPFANEMQPGSEPEPEHLLDVLDLHVFSNTSLDRAELMVSTCVESETPDFKETYPLLQEGCTRGNAELQVISEINNVRIYRINLANLITKKNTMYVECVVRLCVAILPSQKCPDECRDSKTRSLVETVFTRDYIVRSGPVFLGNGRPTSAPSTTTTTTTTPSVMLLSHAPEDSFLVVGVAVGVIQMLLQTLLQ</sequence>
<organism evidence="4 5">
    <name type="scientific">Synaphobranchus kaupii</name>
    <name type="common">Kaup's arrowtooth eel</name>
    <dbReference type="NCBI Taxonomy" id="118154"/>
    <lineage>
        <taxon>Eukaryota</taxon>
        <taxon>Metazoa</taxon>
        <taxon>Chordata</taxon>
        <taxon>Craniata</taxon>
        <taxon>Vertebrata</taxon>
        <taxon>Euteleostomi</taxon>
        <taxon>Actinopterygii</taxon>
        <taxon>Neopterygii</taxon>
        <taxon>Teleostei</taxon>
        <taxon>Anguilliformes</taxon>
        <taxon>Synaphobranchidae</taxon>
        <taxon>Synaphobranchus</taxon>
    </lineage>
</organism>
<keyword evidence="5" id="KW-1185">Reference proteome</keyword>
<dbReference type="Pfam" id="PF00100">
    <property type="entry name" value="Zona_pellucida"/>
    <property type="match status" value="1"/>
</dbReference>
<dbReference type="InterPro" id="IPR042235">
    <property type="entry name" value="ZP-C_dom"/>
</dbReference>
<gene>
    <name evidence="4" type="ORF">SKAU_G00315500</name>
</gene>
<dbReference type="AlphaFoldDB" id="A0A9Q1ESJ3"/>
<evidence type="ECO:0000313" key="5">
    <source>
        <dbReference type="Proteomes" id="UP001152622"/>
    </source>
</evidence>
<reference evidence="4" key="1">
    <citation type="journal article" date="2023" name="Science">
        <title>Genome structures resolve the early diversification of teleost fishes.</title>
        <authorList>
            <person name="Parey E."/>
            <person name="Louis A."/>
            <person name="Montfort J."/>
            <person name="Bouchez O."/>
            <person name="Roques C."/>
            <person name="Iampietro C."/>
            <person name="Lluch J."/>
            <person name="Castinel A."/>
            <person name="Donnadieu C."/>
            <person name="Desvignes T."/>
            <person name="Floi Bucao C."/>
            <person name="Jouanno E."/>
            <person name="Wen M."/>
            <person name="Mejri S."/>
            <person name="Dirks R."/>
            <person name="Jansen H."/>
            <person name="Henkel C."/>
            <person name="Chen W.J."/>
            <person name="Zahm M."/>
            <person name="Cabau C."/>
            <person name="Klopp C."/>
            <person name="Thompson A.W."/>
            <person name="Robinson-Rechavi M."/>
            <person name="Braasch I."/>
            <person name="Lecointre G."/>
            <person name="Bobe J."/>
            <person name="Postlethwait J.H."/>
            <person name="Berthelot C."/>
            <person name="Roest Crollius H."/>
            <person name="Guiguen Y."/>
        </authorList>
    </citation>
    <scope>NUCLEOTIDE SEQUENCE</scope>
    <source>
        <strain evidence="4">WJC10195</strain>
    </source>
</reference>
<dbReference type="PANTHER" id="PTHR14002:SF43">
    <property type="entry name" value="DELTA-LIKE PROTEIN"/>
    <property type="match status" value="1"/>
</dbReference>
<feature type="domain" description="ZP" evidence="3">
    <location>
        <begin position="1"/>
        <end position="175"/>
    </location>
</feature>
<dbReference type="InterPro" id="IPR055355">
    <property type="entry name" value="ZP-C"/>
</dbReference>
<dbReference type="PROSITE" id="PS51034">
    <property type="entry name" value="ZP_2"/>
    <property type="match status" value="1"/>
</dbReference>
<dbReference type="Proteomes" id="UP001152622">
    <property type="component" value="Chromosome 13"/>
</dbReference>
<evidence type="ECO:0000256" key="1">
    <source>
        <dbReference type="ARBA" id="ARBA00022729"/>
    </source>
</evidence>
<dbReference type="InterPro" id="IPR001507">
    <property type="entry name" value="ZP_dom"/>
</dbReference>
<accession>A0A9Q1ESJ3</accession>
<evidence type="ECO:0000313" key="4">
    <source>
        <dbReference type="EMBL" id="KAJ8344221.1"/>
    </source>
</evidence>
<dbReference type="EMBL" id="JAINUF010000013">
    <property type="protein sequence ID" value="KAJ8344221.1"/>
    <property type="molecule type" value="Genomic_DNA"/>
</dbReference>
<keyword evidence="2" id="KW-1015">Disulfide bond</keyword>
<dbReference type="PANTHER" id="PTHR14002">
    <property type="entry name" value="ENDOGLIN/TGF-BETA RECEPTOR TYPE III"/>
    <property type="match status" value="1"/>
</dbReference>
<name>A0A9Q1ESJ3_SYNKA</name>
<evidence type="ECO:0000256" key="2">
    <source>
        <dbReference type="ARBA" id="ARBA00023157"/>
    </source>
</evidence>
<dbReference type="OrthoDB" id="10063988at2759"/>
<dbReference type="Gene3D" id="2.60.40.4100">
    <property type="entry name" value="Zona pellucida, ZP-C domain"/>
    <property type="match status" value="1"/>
</dbReference>